<keyword evidence="3 6" id="KW-0812">Transmembrane</keyword>
<evidence type="ECO:0000256" key="5">
    <source>
        <dbReference type="ARBA" id="ARBA00023136"/>
    </source>
</evidence>
<dbReference type="GO" id="GO:0000271">
    <property type="term" value="P:polysaccharide biosynthetic process"/>
    <property type="evidence" value="ECO:0007669"/>
    <property type="project" value="InterPro"/>
</dbReference>
<feature type="transmembrane region" description="Helical" evidence="6">
    <location>
        <begin position="96"/>
        <end position="117"/>
    </location>
</feature>
<feature type="transmembrane region" description="Helical" evidence="6">
    <location>
        <begin position="129"/>
        <end position="146"/>
    </location>
</feature>
<dbReference type="GO" id="GO:0005886">
    <property type="term" value="C:plasma membrane"/>
    <property type="evidence" value="ECO:0007669"/>
    <property type="project" value="TreeGrafter"/>
</dbReference>
<evidence type="ECO:0000256" key="3">
    <source>
        <dbReference type="ARBA" id="ARBA00022692"/>
    </source>
</evidence>
<accession>A0A1H0RID5</accession>
<keyword evidence="4 6" id="KW-1133">Transmembrane helix</keyword>
<evidence type="ECO:0000256" key="1">
    <source>
        <dbReference type="ARBA" id="ARBA00004141"/>
    </source>
</evidence>
<comment type="similarity">
    <text evidence="2">Belongs to the GtrA family.</text>
</comment>
<evidence type="ECO:0000256" key="2">
    <source>
        <dbReference type="ARBA" id="ARBA00009399"/>
    </source>
</evidence>
<keyword evidence="9" id="KW-1185">Reference proteome</keyword>
<dbReference type="EMBL" id="LT629711">
    <property type="protein sequence ID" value="SDP29333.1"/>
    <property type="molecule type" value="Genomic_DNA"/>
</dbReference>
<proteinExistence type="inferred from homology"/>
<dbReference type="Proteomes" id="UP000199077">
    <property type="component" value="Chromosome I"/>
</dbReference>
<name>A0A1H0RID5_9MICO</name>
<dbReference type="Pfam" id="PF04138">
    <property type="entry name" value="GtrA_DPMS_TM"/>
    <property type="match status" value="1"/>
</dbReference>
<evidence type="ECO:0000313" key="8">
    <source>
        <dbReference type="EMBL" id="SDP29333.1"/>
    </source>
</evidence>
<dbReference type="RefSeq" id="WP_231961010.1">
    <property type="nucleotide sequence ID" value="NZ_LT629711.1"/>
</dbReference>
<comment type="subcellular location">
    <subcellularLocation>
        <location evidence="1">Membrane</location>
        <topology evidence="1">Multi-pass membrane protein</topology>
    </subcellularLocation>
</comment>
<evidence type="ECO:0000259" key="7">
    <source>
        <dbReference type="Pfam" id="PF04138"/>
    </source>
</evidence>
<dbReference type="AlphaFoldDB" id="A0A1H0RID5"/>
<dbReference type="InterPro" id="IPR051401">
    <property type="entry name" value="GtrA_CellWall_Glycosyl"/>
</dbReference>
<organism evidence="8 9">
    <name type="scientific">Pedococcus dokdonensis</name>
    <dbReference type="NCBI Taxonomy" id="443156"/>
    <lineage>
        <taxon>Bacteria</taxon>
        <taxon>Bacillati</taxon>
        <taxon>Actinomycetota</taxon>
        <taxon>Actinomycetes</taxon>
        <taxon>Micrococcales</taxon>
        <taxon>Intrasporangiaceae</taxon>
        <taxon>Pedococcus</taxon>
    </lineage>
</organism>
<feature type="domain" description="GtrA/DPMS transmembrane" evidence="7">
    <location>
        <begin position="24"/>
        <end position="152"/>
    </location>
</feature>
<gene>
    <name evidence="8" type="ORF">SAMN04489867_1977</name>
</gene>
<dbReference type="InterPro" id="IPR007267">
    <property type="entry name" value="GtrA_DPMS_TM"/>
</dbReference>
<evidence type="ECO:0000256" key="4">
    <source>
        <dbReference type="ARBA" id="ARBA00022989"/>
    </source>
</evidence>
<protein>
    <submittedName>
        <fullName evidence="8">Putative flippase GtrA (Transmembrane translocase of bactoprenol-linked glucose)</fullName>
    </submittedName>
</protein>
<reference evidence="9" key="1">
    <citation type="submission" date="2016-10" db="EMBL/GenBank/DDBJ databases">
        <authorList>
            <person name="Varghese N."/>
            <person name="Submissions S."/>
        </authorList>
    </citation>
    <scope>NUCLEOTIDE SEQUENCE [LARGE SCALE GENOMIC DNA]</scope>
    <source>
        <strain evidence="9">DSM 22329</strain>
    </source>
</reference>
<evidence type="ECO:0000313" key="9">
    <source>
        <dbReference type="Proteomes" id="UP000199077"/>
    </source>
</evidence>
<dbReference type="STRING" id="443156.SAMN04489867_1977"/>
<evidence type="ECO:0000256" key="6">
    <source>
        <dbReference type="SAM" id="Phobius"/>
    </source>
</evidence>
<feature type="transmembrane region" description="Helical" evidence="6">
    <location>
        <begin position="55"/>
        <end position="76"/>
    </location>
</feature>
<feature type="transmembrane region" description="Helical" evidence="6">
    <location>
        <begin position="21"/>
        <end position="43"/>
    </location>
</feature>
<dbReference type="PANTHER" id="PTHR38459">
    <property type="entry name" value="PROPHAGE BACTOPRENOL-LINKED GLUCOSE TRANSLOCASE HOMOLOG"/>
    <property type="match status" value="1"/>
</dbReference>
<sequence length="169" mass="18561">MPGSPSLVDRLRGTVDVLYREMIKFGIVGAVAFVIDLGLFNILRATVLSGYGNGPLSRAVVATIISAAVATCVAWIGNRAWTFRHRRNRPVHHEALLFALTNGVALLIQAGCVGFSHHFLGQESLVVENLAKLVGIGLGTLFRFWAYRRFVFSHEPLSDTSPLAEHHQR</sequence>
<keyword evidence="5 6" id="KW-0472">Membrane</keyword>
<dbReference type="PANTHER" id="PTHR38459:SF1">
    <property type="entry name" value="PROPHAGE BACTOPRENOL-LINKED GLUCOSE TRANSLOCASE HOMOLOG"/>
    <property type="match status" value="1"/>
</dbReference>